<evidence type="ECO:0000256" key="1">
    <source>
        <dbReference type="ARBA" id="ARBA00023125"/>
    </source>
</evidence>
<feature type="compositionally biased region" description="Basic residues" evidence="5">
    <location>
        <begin position="47"/>
        <end position="57"/>
    </location>
</feature>
<name>A0A336KL18_CULSO</name>
<dbReference type="SUPFAM" id="SSF47095">
    <property type="entry name" value="HMG-box"/>
    <property type="match status" value="1"/>
</dbReference>
<evidence type="ECO:0000313" key="8">
    <source>
        <dbReference type="EMBL" id="SSX16574.1"/>
    </source>
</evidence>
<gene>
    <name evidence="7" type="primary">CSON012168</name>
    <name evidence="8" type="synonym">CSON011134</name>
</gene>
<feature type="region of interest" description="Disordered" evidence="5">
    <location>
        <begin position="38"/>
        <end position="68"/>
    </location>
</feature>
<feature type="region of interest" description="Disordered" evidence="5">
    <location>
        <begin position="136"/>
        <end position="165"/>
    </location>
</feature>
<dbReference type="SMART" id="SM00398">
    <property type="entry name" value="HMG"/>
    <property type="match status" value="1"/>
</dbReference>
<evidence type="ECO:0000256" key="5">
    <source>
        <dbReference type="SAM" id="MobiDB-lite"/>
    </source>
</evidence>
<dbReference type="GO" id="GO:0003677">
    <property type="term" value="F:DNA binding"/>
    <property type="evidence" value="ECO:0007669"/>
    <property type="project" value="UniProtKB-UniRule"/>
</dbReference>
<dbReference type="CDD" id="cd21980">
    <property type="entry name" value="HMG-box_HMG20"/>
    <property type="match status" value="1"/>
</dbReference>
<evidence type="ECO:0000256" key="4">
    <source>
        <dbReference type="SAM" id="Coils"/>
    </source>
</evidence>
<dbReference type="PANTHER" id="PTHR46040:SF3">
    <property type="entry name" value="HIGH MOBILITY GROUP PROTEIN 2"/>
    <property type="match status" value="1"/>
</dbReference>
<dbReference type="VEuPathDB" id="VectorBase:CSON012168"/>
<feature type="DNA-binding region" description="HMG box" evidence="3">
    <location>
        <begin position="63"/>
        <end position="131"/>
    </location>
</feature>
<dbReference type="PANTHER" id="PTHR46040">
    <property type="entry name" value="HIGH MOBILITY GROUP PROTEIN 2"/>
    <property type="match status" value="1"/>
</dbReference>
<dbReference type="PROSITE" id="PS50118">
    <property type="entry name" value="HMG_BOX_2"/>
    <property type="match status" value="1"/>
</dbReference>
<dbReference type="EMBL" id="UFQT01000559">
    <property type="protein sequence ID" value="SSX25303.1"/>
    <property type="molecule type" value="Genomic_DNA"/>
</dbReference>
<organism evidence="7">
    <name type="scientific">Culicoides sonorensis</name>
    <name type="common">Biting midge</name>
    <dbReference type="NCBI Taxonomy" id="179676"/>
    <lineage>
        <taxon>Eukaryota</taxon>
        <taxon>Metazoa</taxon>
        <taxon>Ecdysozoa</taxon>
        <taxon>Arthropoda</taxon>
        <taxon>Hexapoda</taxon>
        <taxon>Insecta</taxon>
        <taxon>Pterygota</taxon>
        <taxon>Neoptera</taxon>
        <taxon>Endopterygota</taxon>
        <taxon>Diptera</taxon>
        <taxon>Nematocera</taxon>
        <taxon>Chironomoidea</taxon>
        <taxon>Ceratopogonidae</taxon>
        <taxon>Ceratopogoninae</taxon>
        <taxon>Culicoides</taxon>
        <taxon>Monoculicoides</taxon>
    </lineage>
</organism>
<evidence type="ECO:0000256" key="3">
    <source>
        <dbReference type="PROSITE-ProRule" id="PRU00267"/>
    </source>
</evidence>
<dbReference type="Pfam" id="PF00505">
    <property type="entry name" value="HMG_box"/>
    <property type="match status" value="1"/>
</dbReference>
<keyword evidence="2 3" id="KW-0539">Nucleus</keyword>
<dbReference type="GO" id="GO:0005634">
    <property type="term" value="C:nucleus"/>
    <property type="evidence" value="ECO:0007669"/>
    <property type="project" value="UniProtKB-UniRule"/>
</dbReference>
<dbReference type="InterPro" id="IPR009071">
    <property type="entry name" value="HMG_box_dom"/>
</dbReference>
<dbReference type="VEuPathDB" id="VectorBase:CSON011134"/>
<dbReference type="InterPro" id="IPR051965">
    <property type="entry name" value="ChromReg_NeuronalGeneExpr"/>
</dbReference>
<keyword evidence="4" id="KW-0175">Coiled coil</keyword>
<evidence type="ECO:0000313" key="9">
    <source>
        <dbReference type="EMBL" id="SSX25303.1"/>
    </source>
</evidence>
<dbReference type="EMBL" id="UFQT01004730">
    <property type="protein sequence ID" value="SSX35776.1"/>
    <property type="molecule type" value="Genomic_DNA"/>
</dbReference>
<dbReference type="EMBL" id="UFQS01000559">
    <property type="protein sequence ID" value="SSX04941.1"/>
    <property type="molecule type" value="Genomic_DNA"/>
</dbReference>
<dbReference type="GO" id="GO:0010468">
    <property type="term" value="P:regulation of gene expression"/>
    <property type="evidence" value="ECO:0007669"/>
    <property type="project" value="TreeGrafter"/>
</dbReference>
<dbReference type="InterPro" id="IPR036910">
    <property type="entry name" value="HMG_box_dom_sf"/>
</dbReference>
<feature type="domain" description="HMG box" evidence="6">
    <location>
        <begin position="63"/>
        <end position="131"/>
    </location>
</feature>
<sequence>MVGETETPPKAKEEPQLPEAQLILTKIDEKIETIHTNGQKEETSIERKKRIRGKRKKLNPDAPKYPLTGYVRYTNERRSAIKDENPTKTHIEITKQLATEWLELPEEKKQAYMDEAEKDKMRYISEMKEYSKTHNVELRRKKKKKKGNSEVSEKPVTAPGPSITAPIVSQEKPLKEGDRDIQIFTEEFLEHNKEIESELKIMRKKLMDLEQQNSNLERYVEGMKGGVEKLEFEQTTLNTKNNALEKYQRELKTMLVTALSGVALSDKKTPSMDNIEMYMHELSNLSGSPAILNKAKELIRKLDFQSINV</sequence>
<dbReference type="AlphaFoldDB" id="A0A336KL18"/>
<reference evidence="9" key="2">
    <citation type="submission" date="2018-07" db="EMBL/GenBank/DDBJ databases">
        <authorList>
            <person name="Quirk P.G."/>
            <person name="Krulwich T.A."/>
        </authorList>
    </citation>
    <scope>NUCLEOTIDE SEQUENCE</scope>
</reference>
<accession>A0A336KL18</accession>
<dbReference type="Gene3D" id="1.10.30.10">
    <property type="entry name" value="High mobility group box domain"/>
    <property type="match status" value="1"/>
</dbReference>
<dbReference type="OMA" id="NIDRYMH"/>
<evidence type="ECO:0000259" key="6">
    <source>
        <dbReference type="PROSITE" id="PS50118"/>
    </source>
</evidence>
<keyword evidence="1 3" id="KW-0238">DNA-binding</keyword>
<protein>
    <submittedName>
        <fullName evidence="8">CSON011134 protein</fullName>
    </submittedName>
    <submittedName>
        <fullName evidence="7">CSON012168 protein</fullName>
    </submittedName>
</protein>
<dbReference type="EMBL" id="UFQS01004730">
    <property type="protein sequence ID" value="SSX16574.1"/>
    <property type="molecule type" value="Genomic_DNA"/>
</dbReference>
<reference evidence="7" key="1">
    <citation type="submission" date="2018-04" db="EMBL/GenBank/DDBJ databases">
        <authorList>
            <person name="Go L.Y."/>
            <person name="Mitchell J.A."/>
        </authorList>
    </citation>
    <scope>NUCLEOTIDE SEQUENCE</scope>
    <source>
        <tissue evidence="7">Whole organism</tissue>
    </source>
</reference>
<feature type="coiled-coil region" evidence="4">
    <location>
        <begin position="192"/>
        <end position="257"/>
    </location>
</feature>
<evidence type="ECO:0000313" key="7">
    <source>
        <dbReference type="EMBL" id="SSX04941.1"/>
    </source>
</evidence>
<proteinExistence type="predicted"/>
<evidence type="ECO:0000256" key="2">
    <source>
        <dbReference type="ARBA" id="ARBA00023242"/>
    </source>
</evidence>